<feature type="compositionally biased region" description="Basic and acidic residues" evidence="1">
    <location>
        <begin position="398"/>
        <end position="410"/>
    </location>
</feature>
<name>A0A9W7AUD6_9STRA</name>
<proteinExistence type="predicted"/>
<keyword evidence="2" id="KW-0812">Transmembrane</keyword>
<feature type="transmembrane region" description="Helical" evidence="2">
    <location>
        <begin position="127"/>
        <end position="149"/>
    </location>
</feature>
<comment type="caution">
    <text evidence="3">The sequence shown here is derived from an EMBL/GenBank/DDBJ whole genome shotgun (WGS) entry which is preliminary data.</text>
</comment>
<feature type="transmembrane region" description="Helical" evidence="2">
    <location>
        <begin position="198"/>
        <end position="219"/>
    </location>
</feature>
<feature type="transmembrane region" description="Helical" evidence="2">
    <location>
        <begin position="419"/>
        <end position="444"/>
    </location>
</feature>
<feature type="transmembrane region" description="Helical" evidence="2">
    <location>
        <begin position="240"/>
        <end position="266"/>
    </location>
</feature>
<dbReference type="AlphaFoldDB" id="A0A9W7AUD6"/>
<evidence type="ECO:0000256" key="2">
    <source>
        <dbReference type="SAM" id="Phobius"/>
    </source>
</evidence>
<sequence>MREENDDDSDPSLSIGRETSGVSGGHSSFRTTLQSIADLLEQVTISFKFLLLTFLGESLLFAAAATVLPILFLLRVSATFGHDGDAFYASDTTNMQPSVYKQTNLSVVPLASLQKNDYFSDLNSSPYLSSALAIYFLATSASMWVRALIVFRPRPIGFVLTVLTGFANFYYMYESAFTLLSEGWDKSGEPTPDMDLDFLIIQTVQVNWTFLPYLVSYFFSNRKKGSTEKPSAWRAWKIAFYLWAFGAFESILFFINALTLVSIFFAPNTSTLVKAMIRGFGQFFCLTGCIEVGFKLNKFLVVECGIEERDSFVMIVPLIGMNTFLGRVMQSSSKSAQDIIMYEVIGTIAELFTADSLLRGYTPVQYSMHYAEKILFYMSPEGKTNKIEPEGEGGGGNLERRRSSRISDREKSIRTSKKFCAAVMIYMSLGEAAAVFTSTAFWSILNINPDKAGADRVPLKTSAINFAVMFVGEFLITDAIVAYVSHFFKRFTNDIAKEWNYISGRKRSLAVACLCLSFQVVLLLGTIPTLNYCYTGWVGGSGGSHREESDWVMTQCPEPPKNITEMSQVGVQWSYLWNKYN</sequence>
<accession>A0A9W7AUD6</accession>
<feature type="transmembrane region" description="Helical" evidence="2">
    <location>
        <begin position="464"/>
        <end position="488"/>
    </location>
</feature>
<keyword evidence="2" id="KW-0472">Membrane</keyword>
<feature type="compositionally biased region" description="Acidic residues" evidence="1">
    <location>
        <begin position="1"/>
        <end position="10"/>
    </location>
</feature>
<dbReference type="EMBL" id="BLQM01000251">
    <property type="protein sequence ID" value="GMH78492.1"/>
    <property type="molecule type" value="Genomic_DNA"/>
</dbReference>
<dbReference type="Proteomes" id="UP001162640">
    <property type="component" value="Unassembled WGS sequence"/>
</dbReference>
<feature type="region of interest" description="Disordered" evidence="1">
    <location>
        <begin position="386"/>
        <end position="410"/>
    </location>
</feature>
<evidence type="ECO:0000256" key="1">
    <source>
        <dbReference type="SAM" id="MobiDB-lite"/>
    </source>
</evidence>
<feature type="transmembrane region" description="Helical" evidence="2">
    <location>
        <begin position="509"/>
        <end position="527"/>
    </location>
</feature>
<feature type="transmembrane region" description="Helical" evidence="2">
    <location>
        <begin position="156"/>
        <end position="173"/>
    </location>
</feature>
<evidence type="ECO:0000313" key="3">
    <source>
        <dbReference type="EMBL" id="GMH78492.1"/>
    </source>
</evidence>
<evidence type="ECO:0000313" key="4">
    <source>
        <dbReference type="Proteomes" id="UP001162640"/>
    </source>
</evidence>
<feature type="transmembrane region" description="Helical" evidence="2">
    <location>
        <begin position="49"/>
        <end position="74"/>
    </location>
</feature>
<organism evidence="3 4">
    <name type="scientific">Triparma laevis f. inornata</name>
    <dbReference type="NCBI Taxonomy" id="1714386"/>
    <lineage>
        <taxon>Eukaryota</taxon>
        <taxon>Sar</taxon>
        <taxon>Stramenopiles</taxon>
        <taxon>Ochrophyta</taxon>
        <taxon>Bolidophyceae</taxon>
        <taxon>Parmales</taxon>
        <taxon>Triparmaceae</taxon>
        <taxon>Triparma</taxon>
    </lineage>
</organism>
<protein>
    <submittedName>
        <fullName evidence="3">Uncharacterized protein</fullName>
    </submittedName>
</protein>
<reference evidence="4" key="1">
    <citation type="journal article" date="2023" name="Commun. Biol.">
        <title>Genome analysis of Parmales, the sister group of diatoms, reveals the evolutionary specialization of diatoms from phago-mixotrophs to photoautotrophs.</title>
        <authorList>
            <person name="Ban H."/>
            <person name="Sato S."/>
            <person name="Yoshikawa S."/>
            <person name="Yamada K."/>
            <person name="Nakamura Y."/>
            <person name="Ichinomiya M."/>
            <person name="Sato N."/>
            <person name="Blanc-Mathieu R."/>
            <person name="Endo H."/>
            <person name="Kuwata A."/>
            <person name="Ogata H."/>
        </authorList>
    </citation>
    <scope>NUCLEOTIDE SEQUENCE [LARGE SCALE GENOMIC DNA]</scope>
</reference>
<keyword evidence="2" id="KW-1133">Transmembrane helix</keyword>
<feature type="region of interest" description="Disordered" evidence="1">
    <location>
        <begin position="1"/>
        <end position="26"/>
    </location>
</feature>
<gene>
    <name evidence="3" type="ORF">TL16_g07822</name>
</gene>